<proteinExistence type="predicted"/>
<feature type="region of interest" description="Disordered" evidence="1">
    <location>
        <begin position="176"/>
        <end position="210"/>
    </location>
</feature>
<gene>
    <name evidence="3" type="ORF">CTEN210_09323</name>
</gene>
<protein>
    <recommendedName>
        <fullName evidence="2">Helicase-associated domain-containing protein</fullName>
    </recommendedName>
</protein>
<accession>A0AAD3H6W8</accession>
<feature type="compositionally biased region" description="Basic and acidic residues" evidence="1">
    <location>
        <begin position="231"/>
        <end position="243"/>
    </location>
</feature>
<dbReference type="Proteomes" id="UP001054902">
    <property type="component" value="Unassembled WGS sequence"/>
</dbReference>
<feature type="region of interest" description="Disordered" evidence="1">
    <location>
        <begin position="50"/>
        <end position="75"/>
    </location>
</feature>
<feature type="region of interest" description="Disordered" evidence="1">
    <location>
        <begin position="424"/>
        <end position="470"/>
    </location>
</feature>
<feature type="compositionally biased region" description="Acidic residues" evidence="1">
    <location>
        <begin position="446"/>
        <end position="457"/>
    </location>
</feature>
<evidence type="ECO:0000259" key="2">
    <source>
        <dbReference type="Pfam" id="PF03457"/>
    </source>
</evidence>
<feature type="domain" description="Helicase-associated" evidence="2">
    <location>
        <begin position="355"/>
        <end position="414"/>
    </location>
</feature>
<evidence type="ECO:0000256" key="1">
    <source>
        <dbReference type="SAM" id="MobiDB-lite"/>
    </source>
</evidence>
<evidence type="ECO:0000313" key="3">
    <source>
        <dbReference type="EMBL" id="GFH52847.1"/>
    </source>
</evidence>
<dbReference type="EMBL" id="BLLK01000046">
    <property type="protein sequence ID" value="GFH52847.1"/>
    <property type="molecule type" value="Genomic_DNA"/>
</dbReference>
<evidence type="ECO:0000313" key="4">
    <source>
        <dbReference type="Proteomes" id="UP001054902"/>
    </source>
</evidence>
<feature type="compositionally biased region" description="Polar residues" evidence="1">
    <location>
        <begin position="185"/>
        <end position="195"/>
    </location>
</feature>
<sequence length="671" mass="77224">MPTLRFRLLEKPQSSRSNGFMPMFDYDGSGNIIKTRGDCIPSTRAFSFSENRRTHGQQNTTPTLDSMGTPREYNSSAHTTMKPVLAQERGTSRFLICPTCNSKCKNLYINPGVCKHQYCLEGCVRENLMGLKNKDGLYPKGCPICMCYPSSSKMCYADLLRVQVSIERNQKFMEMKSEKKKLAQQVRNESSTVPEKNSGKRKHHEGTSTKNELDPYELILNLKRQKTRNLISDDDHSEESEPKRRSKKSLIISTKAKEMKLEADAQLFDGGFKDELLSVPFDVYYNELKMMWQQNKARFIPFDEETRSGLKIGAWCNFVRLLCDGIIKNTFLEPHNFKRLLQISFFDYSGKRPPSFEQRIIELARHREKYGHCNIPPIYKNHYSLGLWCARIRTIAQRVSFPKERLNVLNELGFVWDENEVKENGSISNENHGSDSIDESSRHDDSDDQMDDTNETDTADKNKSVSSGPKLKPIISKMELVEWKSSGTMFCRRIMHNFGLTKFTHNDLHGKRRNLRIGHPGLACIHCDRVDSGAAFKHVGHIGRYFPSTIKTLSDTKKTLFTLYKHLQRCKHMDPQELEILAKLRNDHEAERSLQKHGSQKQFFVTIWDRLYKDNADHIVKGDIMERNKGRFVAEKVIAHEGSSSLTSVKNSKRKASSEDLTSHILGRNKI</sequence>
<feature type="compositionally biased region" description="Polar residues" evidence="1">
    <location>
        <begin position="56"/>
        <end position="75"/>
    </location>
</feature>
<dbReference type="PANTHER" id="PTHR33418:SF1">
    <property type="entry name" value="HELICASE-ASSOCIATED DOMAIN-CONTAINING PROTEIN"/>
    <property type="match status" value="1"/>
</dbReference>
<comment type="caution">
    <text evidence="3">The sequence shown here is derived from an EMBL/GenBank/DDBJ whole genome shotgun (WGS) entry which is preliminary data.</text>
</comment>
<organism evidence="3 4">
    <name type="scientific">Chaetoceros tenuissimus</name>
    <dbReference type="NCBI Taxonomy" id="426638"/>
    <lineage>
        <taxon>Eukaryota</taxon>
        <taxon>Sar</taxon>
        <taxon>Stramenopiles</taxon>
        <taxon>Ochrophyta</taxon>
        <taxon>Bacillariophyta</taxon>
        <taxon>Coscinodiscophyceae</taxon>
        <taxon>Chaetocerotophycidae</taxon>
        <taxon>Chaetocerotales</taxon>
        <taxon>Chaetocerotaceae</taxon>
        <taxon>Chaetoceros</taxon>
    </lineage>
</organism>
<feature type="compositionally biased region" description="Basic and acidic residues" evidence="1">
    <location>
        <begin position="432"/>
        <end position="445"/>
    </location>
</feature>
<name>A0AAD3H6W8_9STRA</name>
<dbReference type="PANTHER" id="PTHR33418">
    <property type="entry name" value="HELICASE-ASSOCIATED"/>
    <property type="match status" value="1"/>
</dbReference>
<reference evidence="3 4" key="1">
    <citation type="journal article" date="2021" name="Sci. Rep.">
        <title>The genome of the diatom Chaetoceros tenuissimus carries an ancient integrated fragment of an extant virus.</title>
        <authorList>
            <person name="Hongo Y."/>
            <person name="Kimura K."/>
            <person name="Takaki Y."/>
            <person name="Yoshida Y."/>
            <person name="Baba S."/>
            <person name="Kobayashi G."/>
            <person name="Nagasaki K."/>
            <person name="Hano T."/>
            <person name="Tomaru Y."/>
        </authorList>
    </citation>
    <scope>NUCLEOTIDE SEQUENCE [LARGE SCALE GENOMIC DNA]</scope>
    <source>
        <strain evidence="3 4">NIES-3715</strain>
    </source>
</reference>
<keyword evidence="4" id="KW-1185">Reference proteome</keyword>
<dbReference type="InterPro" id="IPR005114">
    <property type="entry name" value="Helicase_assoc"/>
</dbReference>
<dbReference type="Pfam" id="PF03457">
    <property type="entry name" value="HA"/>
    <property type="match status" value="1"/>
</dbReference>
<feature type="region of interest" description="Disordered" evidence="1">
    <location>
        <begin position="229"/>
        <end position="249"/>
    </location>
</feature>
<dbReference type="AlphaFoldDB" id="A0AAD3H6W8"/>